<evidence type="ECO:0000313" key="2">
    <source>
        <dbReference type="Proteomes" id="UP000001058"/>
    </source>
</evidence>
<dbReference type="AlphaFoldDB" id="D8U0D5"/>
<proteinExistence type="predicted"/>
<organism evidence="2">
    <name type="scientific">Volvox carteri f. nagariensis</name>
    <dbReference type="NCBI Taxonomy" id="3068"/>
    <lineage>
        <taxon>Eukaryota</taxon>
        <taxon>Viridiplantae</taxon>
        <taxon>Chlorophyta</taxon>
        <taxon>core chlorophytes</taxon>
        <taxon>Chlorophyceae</taxon>
        <taxon>CS clade</taxon>
        <taxon>Chlamydomonadales</taxon>
        <taxon>Volvocaceae</taxon>
        <taxon>Volvox</taxon>
    </lineage>
</organism>
<dbReference type="GeneID" id="9628383"/>
<accession>D8U0D5</accession>
<reference evidence="1 2" key="1">
    <citation type="journal article" date="2010" name="Science">
        <title>Genomic analysis of organismal complexity in the multicellular green alga Volvox carteri.</title>
        <authorList>
            <person name="Prochnik S.E."/>
            <person name="Umen J."/>
            <person name="Nedelcu A.M."/>
            <person name="Hallmann A."/>
            <person name="Miller S.M."/>
            <person name="Nishii I."/>
            <person name="Ferris P."/>
            <person name="Kuo A."/>
            <person name="Mitros T."/>
            <person name="Fritz-Laylin L.K."/>
            <person name="Hellsten U."/>
            <person name="Chapman J."/>
            <person name="Simakov O."/>
            <person name="Rensing S.A."/>
            <person name="Terry A."/>
            <person name="Pangilinan J."/>
            <person name="Kapitonov V."/>
            <person name="Jurka J."/>
            <person name="Salamov A."/>
            <person name="Shapiro H."/>
            <person name="Schmutz J."/>
            <person name="Grimwood J."/>
            <person name="Lindquist E."/>
            <person name="Lucas S."/>
            <person name="Grigoriev I.V."/>
            <person name="Schmitt R."/>
            <person name="Kirk D."/>
            <person name="Rokhsar D.S."/>
        </authorList>
    </citation>
    <scope>NUCLEOTIDE SEQUENCE [LARGE SCALE GENOMIC DNA]</scope>
    <source>
        <strain evidence="2">f. Nagariensis / Eve</strain>
    </source>
</reference>
<dbReference type="EMBL" id="GL378348">
    <property type="protein sequence ID" value="EFJ46924.1"/>
    <property type="molecule type" value="Genomic_DNA"/>
</dbReference>
<gene>
    <name evidence="1" type="ORF">VOLCADRAFT_92729</name>
</gene>
<dbReference type="KEGG" id="vcn:VOLCADRAFT_92729"/>
<sequence length="120" mass="13140">MDQEAQLELELYLQALCKAVGGLVGMIVTESTWVWGVAAGQGTAQAVALERLEQLKLDLAKSLEVKLKLKLGLLVHGLRLWHARRHGKVVLSQLMQGGSAALVSEVQLLFKIYSCEPPFC</sequence>
<dbReference type="InParanoid" id="D8U0D5"/>
<name>D8U0D5_VOLCA</name>
<protein>
    <submittedName>
        <fullName evidence="1">Uncharacterized protein</fullName>
    </submittedName>
</protein>
<keyword evidence="2" id="KW-1185">Reference proteome</keyword>
<evidence type="ECO:0000313" key="1">
    <source>
        <dbReference type="EMBL" id="EFJ46924.1"/>
    </source>
</evidence>
<dbReference type="Proteomes" id="UP000001058">
    <property type="component" value="Unassembled WGS sequence"/>
</dbReference>
<dbReference type="RefSeq" id="XP_002952133.1">
    <property type="nucleotide sequence ID" value="XM_002952087.1"/>
</dbReference>